<accession>A0A7E6ETQ2</accession>
<dbReference type="RefSeq" id="XP_036358330.1">
    <property type="nucleotide sequence ID" value="XM_036502437.1"/>
</dbReference>
<keyword evidence="1" id="KW-1185">Reference proteome</keyword>
<proteinExistence type="predicted"/>
<dbReference type="AlphaFoldDB" id="A0A7E6ETQ2"/>
<name>A0A7E6ETQ2_9MOLL</name>
<dbReference type="KEGG" id="osn:118763108"/>
<dbReference type="Proteomes" id="UP000515154">
    <property type="component" value="Linkage group LG4"/>
</dbReference>
<evidence type="ECO:0000313" key="2">
    <source>
        <dbReference type="RefSeq" id="XP_036358330.1"/>
    </source>
</evidence>
<protein>
    <submittedName>
        <fullName evidence="2">Uncharacterized protein LOC118763108</fullName>
    </submittedName>
</protein>
<evidence type="ECO:0000313" key="1">
    <source>
        <dbReference type="Proteomes" id="UP000515154"/>
    </source>
</evidence>
<organism evidence="1 2">
    <name type="scientific">Octopus sinensis</name>
    <name type="common">East Asian common octopus</name>
    <dbReference type="NCBI Taxonomy" id="2607531"/>
    <lineage>
        <taxon>Eukaryota</taxon>
        <taxon>Metazoa</taxon>
        <taxon>Spiralia</taxon>
        <taxon>Lophotrochozoa</taxon>
        <taxon>Mollusca</taxon>
        <taxon>Cephalopoda</taxon>
        <taxon>Coleoidea</taxon>
        <taxon>Octopodiformes</taxon>
        <taxon>Octopoda</taxon>
        <taxon>Incirrata</taxon>
        <taxon>Octopodidae</taxon>
        <taxon>Octopus</taxon>
    </lineage>
</organism>
<reference evidence="2" key="1">
    <citation type="submission" date="2025-08" db="UniProtKB">
        <authorList>
            <consortium name="RefSeq"/>
        </authorList>
    </citation>
    <scope>IDENTIFICATION</scope>
</reference>
<sequence>MADNLKGKGLLLSATASIDIDAAATADANDEGRKNRTTEAARKNESEPVIAADLTRYATPLALLNGYGKEMSRQKEALTKKPNSDGVIIAADLTKYNNPLDNEKMEEMTPLK</sequence>
<gene>
    <name evidence="2" type="primary">LOC118763108</name>
</gene>